<comment type="subunit">
    <text evidence="7">Associates with the 60S ribosomal subunit.</text>
</comment>
<dbReference type="InterPro" id="IPR018023">
    <property type="entry name" value="Ribosome_mat_SBDS_CS"/>
</dbReference>
<dbReference type="InterPro" id="IPR039100">
    <property type="entry name" value="Sdo1/SBDS-like"/>
</dbReference>
<dbReference type="InterPro" id="IPR036786">
    <property type="entry name" value="Ribosome_mat_SBDS_N_sf"/>
</dbReference>
<dbReference type="InterPro" id="IPR036236">
    <property type="entry name" value="Znf_C2H2_sf"/>
</dbReference>
<keyword evidence="4" id="KW-0963">Cytoplasm</keyword>
<evidence type="ECO:0000256" key="1">
    <source>
        <dbReference type="ARBA" id="ARBA00004123"/>
    </source>
</evidence>
<dbReference type="GO" id="GO:0005634">
    <property type="term" value="C:nucleus"/>
    <property type="evidence" value="ECO:0007669"/>
    <property type="project" value="UniProtKB-SubCell"/>
</dbReference>
<dbReference type="OrthoDB" id="10253092at2759"/>
<dbReference type="EMBL" id="CM035414">
    <property type="protein sequence ID" value="KAH7430350.1"/>
    <property type="molecule type" value="Genomic_DNA"/>
</dbReference>
<evidence type="ECO:0000313" key="12">
    <source>
        <dbReference type="Proteomes" id="UP000825935"/>
    </source>
</evidence>
<proteinExistence type="inferred from homology"/>
<dbReference type="InterPro" id="IPR037188">
    <property type="entry name" value="Sdo1/SBDS_central_sf"/>
</dbReference>
<dbReference type="Pfam" id="PF20268">
    <property type="entry name" value="SBDS_C"/>
    <property type="match status" value="1"/>
</dbReference>
<dbReference type="PANTHER" id="PTHR10927:SF1">
    <property type="entry name" value="RIBOSOME MATURATION PROTEIN SBDS"/>
    <property type="match status" value="1"/>
</dbReference>
<dbReference type="Pfam" id="PF01172">
    <property type="entry name" value="SBDS_N"/>
    <property type="match status" value="1"/>
</dbReference>
<evidence type="ECO:0000313" key="11">
    <source>
        <dbReference type="EMBL" id="KAH7430350.1"/>
    </source>
</evidence>
<evidence type="ECO:0000259" key="10">
    <source>
        <dbReference type="Pfam" id="PF20268"/>
    </source>
</evidence>
<dbReference type="GO" id="GO:0042256">
    <property type="term" value="P:cytosolic ribosome assembly"/>
    <property type="evidence" value="ECO:0007669"/>
    <property type="project" value="InterPro"/>
</dbReference>
<dbReference type="FunFam" id="3.30.1250.10:FF:000001">
    <property type="entry name" value="SBDS, ribosome maturation factor"/>
    <property type="match status" value="1"/>
</dbReference>
<evidence type="ECO:0000256" key="4">
    <source>
        <dbReference type="ARBA" id="ARBA00022490"/>
    </source>
</evidence>
<dbReference type="FunFam" id="1.10.10.900:FF:000001">
    <property type="entry name" value="SBDS, ribosome maturation factor"/>
    <property type="match status" value="1"/>
</dbReference>
<dbReference type="Pfam" id="PF09377">
    <property type="entry name" value="SBDS_domain_II"/>
    <property type="match status" value="1"/>
</dbReference>
<dbReference type="Proteomes" id="UP000825935">
    <property type="component" value="Chromosome 9"/>
</dbReference>
<dbReference type="SUPFAM" id="SSF57667">
    <property type="entry name" value="beta-beta-alpha zinc fingers"/>
    <property type="match status" value="1"/>
</dbReference>
<gene>
    <name evidence="11" type="ORF">KP509_09G094900</name>
</gene>
<dbReference type="InterPro" id="IPR002140">
    <property type="entry name" value="Sdo1/SBDS"/>
</dbReference>
<comment type="similarity">
    <text evidence="3">Belongs to the SDO1/SBDS family.</text>
</comment>
<dbReference type="PANTHER" id="PTHR10927">
    <property type="entry name" value="RIBOSOME MATURATION PROTEIN SBDS"/>
    <property type="match status" value="1"/>
</dbReference>
<sequence length="365" mass="41318">MSRAIVQPIGQKRLTNVAVVRLKSHGMRFEIACYKNKVLSWRSRVEKDIDEVLQSHTVYTNVSKGILAKSKDLIAAFGTDDQEKICLEILDKGELQVSGKEREVHLSSQFRDIATIVMQKTVNPQTQRPYTISMIERLMREIHFALEPSKSSKKQALELIRELEKQFPIVRAKMRLQLKVGHTLGSRLTQKLEEWSSLIEQRDASNNMLKVVCQLDPGHFRDCDALVRDLSGTLEVLAMAVQKEGDGSVDDLLDDAVVNPVSLSKHSEIVSSGPSNEDSVSVLASNLSLQESVSIVLSGKEKQKRCNTCNAEVGDALQHREHFKSDWHKHNLKRKMKQLPPLSAEDWQLDVEILDEVNDLDEYSR</sequence>
<feature type="domain" description="Ribosome maturation protein SDO1/SBDS C-terminal" evidence="10">
    <location>
        <begin position="174"/>
        <end position="239"/>
    </location>
</feature>
<evidence type="ECO:0000256" key="2">
    <source>
        <dbReference type="ARBA" id="ARBA00004496"/>
    </source>
</evidence>
<feature type="domain" description="Ribosome maturation protein SDO1/SBDS N-terminal" evidence="8">
    <location>
        <begin position="16"/>
        <end position="102"/>
    </location>
</feature>
<keyword evidence="6" id="KW-0539">Nucleus</keyword>
<keyword evidence="5" id="KW-0690">Ribosome biogenesis</keyword>
<dbReference type="GO" id="GO:0005737">
    <property type="term" value="C:cytoplasm"/>
    <property type="evidence" value="ECO:0007669"/>
    <property type="project" value="UniProtKB-SubCell"/>
</dbReference>
<evidence type="ECO:0000256" key="5">
    <source>
        <dbReference type="ARBA" id="ARBA00022517"/>
    </source>
</evidence>
<keyword evidence="12" id="KW-1185">Reference proteome</keyword>
<dbReference type="Gene3D" id="1.10.10.900">
    <property type="entry name" value="SBDS protein C-terminal domain, subdomain 1"/>
    <property type="match status" value="1"/>
</dbReference>
<dbReference type="SUPFAM" id="SSF109728">
    <property type="entry name" value="Hypothetical protein AF0491, middle domain"/>
    <property type="match status" value="1"/>
</dbReference>
<comment type="subcellular location">
    <subcellularLocation>
        <location evidence="2">Cytoplasm</location>
    </subcellularLocation>
    <subcellularLocation>
        <location evidence="1">Nucleus</location>
    </subcellularLocation>
</comment>
<evidence type="ECO:0000256" key="3">
    <source>
        <dbReference type="ARBA" id="ARBA00007433"/>
    </source>
</evidence>
<reference evidence="11" key="1">
    <citation type="submission" date="2021-08" db="EMBL/GenBank/DDBJ databases">
        <title>WGS assembly of Ceratopteris richardii.</title>
        <authorList>
            <person name="Marchant D.B."/>
            <person name="Chen G."/>
            <person name="Jenkins J."/>
            <person name="Shu S."/>
            <person name="Leebens-Mack J."/>
            <person name="Grimwood J."/>
            <person name="Schmutz J."/>
            <person name="Soltis P."/>
            <person name="Soltis D."/>
            <person name="Chen Z.-H."/>
        </authorList>
    </citation>
    <scope>NUCLEOTIDE SEQUENCE</scope>
    <source>
        <strain evidence="11">Whitten #5841</strain>
        <tissue evidence="11">Leaf</tissue>
    </source>
</reference>
<dbReference type="Gene3D" id="3.30.1250.10">
    <property type="entry name" value="Ribosome maturation protein SBDS, N-terminal domain"/>
    <property type="match status" value="1"/>
</dbReference>
<dbReference type="Gene3D" id="3.30.70.240">
    <property type="match status" value="1"/>
</dbReference>
<dbReference type="SUPFAM" id="SSF89895">
    <property type="entry name" value="FYSH domain"/>
    <property type="match status" value="1"/>
</dbReference>
<dbReference type="OMA" id="CYKNKVF"/>
<evidence type="ECO:0000259" key="9">
    <source>
        <dbReference type="Pfam" id="PF09377"/>
    </source>
</evidence>
<name>A0A8T2U715_CERRI</name>
<dbReference type="InterPro" id="IPR018978">
    <property type="entry name" value="SDO1/SBDS_central"/>
</dbReference>
<evidence type="ECO:0000256" key="6">
    <source>
        <dbReference type="ARBA" id="ARBA00023242"/>
    </source>
</evidence>
<feature type="domain" description="Ribosome maturation protein SDO1/SBDS central" evidence="9">
    <location>
        <begin position="111"/>
        <end position="172"/>
    </location>
</feature>
<evidence type="ECO:0000256" key="7">
    <source>
        <dbReference type="ARBA" id="ARBA00049708"/>
    </source>
</evidence>
<comment type="caution">
    <text evidence="11">The sequence shown here is derived from an EMBL/GenBank/DDBJ whole genome shotgun (WGS) entry which is preliminary data.</text>
</comment>
<evidence type="ECO:0000259" key="8">
    <source>
        <dbReference type="Pfam" id="PF01172"/>
    </source>
</evidence>
<dbReference type="PROSITE" id="PS01267">
    <property type="entry name" value="UPF0023"/>
    <property type="match status" value="1"/>
</dbReference>
<evidence type="ECO:0008006" key="13">
    <source>
        <dbReference type="Google" id="ProtNLM"/>
    </source>
</evidence>
<organism evidence="11 12">
    <name type="scientific">Ceratopteris richardii</name>
    <name type="common">Triangle waterfern</name>
    <dbReference type="NCBI Taxonomy" id="49495"/>
    <lineage>
        <taxon>Eukaryota</taxon>
        <taxon>Viridiplantae</taxon>
        <taxon>Streptophyta</taxon>
        <taxon>Embryophyta</taxon>
        <taxon>Tracheophyta</taxon>
        <taxon>Polypodiopsida</taxon>
        <taxon>Polypodiidae</taxon>
        <taxon>Polypodiales</taxon>
        <taxon>Pteridineae</taxon>
        <taxon>Pteridaceae</taxon>
        <taxon>Parkerioideae</taxon>
        <taxon>Ceratopteris</taxon>
    </lineage>
</organism>
<accession>A0A8T2U715</accession>
<protein>
    <recommendedName>
        <fullName evidence="13">Ribosome maturation protein SBDS</fullName>
    </recommendedName>
</protein>
<dbReference type="AlphaFoldDB" id="A0A8T2U715"/>
<dbReference type="InterPro" id="IPR046928">
    <property type="entry name" value="SDO1/SBDS_C"/>
</dbReference>
<dbReference type="NCBIfam" id="TIGR00291">
    <property type="entry name" value="RNA_SBDS"/>
    <property type="match status" value="1"/>
</dbReference>
<dbReference type="InterPro" id="IPR019783">
    <property type="entry name" value="SDO1/SBDS_N"/>
</dbReference>